<evidence type="ECO:0000313" key="7">
    <source>
        <dbReference type="EMBL" id="RKP24058.1"/>
    </source>
</evidence>
<dbReference type="SMART" id="SM00822">
    <property type="entry name" value="PKS_KR"/>
    <property type="match status" value="1"/>
</dbReference>
<sequence length="255" mass="26578">MSNPLTTTVFHADLLKDKVALVTGGGSGIGFGLATAFARHGAVVIIIGRNKERLEKAAKSIFDSNGGKCITAAADVRDAAALRTAIHEAVNGWTGKLDILVNCAAGNFLAPIANLSPNAFKTVIEIDLLGTFNATKACQTFLQASKGCILNISATLAYRGTPLQSHPSAAKAGVDSLTRSLATEWGPYGIRTNGIAPGPIDATEGIKRLMPKGAREQMIKGVPLQRLGSVNDIEHAALFLVSPAASYINGRCTVL</sequence>
<dbReference type="PRINTS" id="PR00081">
    <property type="entry name" value="GDHRDH"/>
</dbReference>
<dbReference type="Pfam" id="PF13561">
    <property type="entry name" value="adh_short_C2"/>
    <property type="match status" value="1"/>
</dbReference>
<dbReference type="InterPro" id="IPR057326">
    <property type="entry name" value="KR_dom"/>
</dbReference>
<feature type="domain" description="Ketoreductase" evidence="6">
    <location>
        <begin position="18"/>
        <end position="198"/>
    </location>
</feature>
<dbReference type="InterPro" id="IPR036291">
    <property type="entry name" value="NAD(P)-bd_dom_sf"/>
</dbReference>
<evidence type="ECO:0000256" key="1">
    <source>
        <dbReference type="ARBA" id="ARBA00022857"/>
    </source>
</evidence>
<dbReference type="InterPro" id="IPR002347">
    <property type="entry name" value="SDR_fam"/>
</dbReference>
<dbReference type="Proteomes" id="UP000278143">
    <property type="component" value="Unassembled WGS sequence"/>
</dbReference>
<organism evidence="7 8">
    <name type="scientific">Syncephalis pseudoplumigaleata</name>
    <dbReference type="NCBI Taxonomy" id="1712513"/>
    <lineage>
        <taxon>Eukaryota</taxon>
        <taxon>Fungi</taxon>
        <taxon>Fungi incertae sedis</taxon>
        <taxon>Zoopagomycota</taxon>
        <taxon>Zoopagomycotina</taxon>
        <taxon>Zoopagomycetes</taxon>
        <taxon>Zoopagales</taxon>
        <taxon>Piptocephalidaceae</taxon>
        <taxon>Syncephalis</taxon>
    </lineage>
</organism>
<evidence type="ECO:0000259" key="6">
    <source>
        <dbReference type="SMART" id="SM00822"/>
    </source>
</evidence>
<dbReference type="SUPFAM" id="SSF51735">
    <property type="entry name" value="NAD(P)-binding Rossmann-fold domains"/>
    <property type="match status" value="1"/>
</dbReference>
<evidence type="ECO:0000256" key="3">
    <source>
        <dbReference type="ARBA" id="ARBA00026117"/>
    </source>
</evidence>
<keyword evidence="1" id="KW-0521">NADP</keyword>
<evidence type="ECO:0000256" key="4">
    <source>
        <dbReference type="ARBA" id="ARBA00048009"/>
    </source>
</evidence>
<dbReference type="PANTHER" id="PTHR43296:SF2">
    <property type="entry name" value="PEROXISOMAL 2,4-DIENOYL-COA REDUCTASE [(3E)-ENOYL-COA-PRODUCING]"/>
    <property type="match status" value="1"/>
</dbReference>
<dbReference type="EC" id="1.3.1.124" evidence="3"/>
<comment type="catalytic activity">
    <reaction evidence="4">
        <text>a (2E,4E)-dienoyl-CoA + NADPH + H(+) = a 4,5-saturated-(3E)-enoyl-CoA + NADP(+)</text>
        <dbReference type="Rhea" id="RHEA:45912"/>
        <dbReference type="ChEBI" id="CHEBI:15378"/>
        <dbReference type="ChEBI" id="CHEBI:57783"/>
        <dbReference type="ChEBI" id="CHEBI:58349"/>
        <dbReference type="ChEBI" id="CHEBI:85101"/>
        <dbReference type="ChEBI" id="CHEBI:85493"/>
        <dbReference type="EC" id="1.3.1.124"/>
    </reaction>
</comment>
<evidence type="ECO:0000313" key="8">
    <source>
        <dbReference type="Proteomes" id="UP000278143"/>
    </source>
</evidence>
<dbReference type="PANTHER" id="PTHR43296">
    <property type="entry name" value="PEROXISOMAL 2,4-DIENOYL-COA REDUCTASE"/>
    <property type="match status" value="1"/>
</dbReference>
<reference evidence="8" key="1">
    <citation type="journal article" date="2018" name="Nat. Microbiol.">
        <title>Leveraging single-cell genomics to expand the fungal tree of life.</title>
        <authorList>
            <person name="Ahrendt S.R."/>
            <person name="Quandt C.A."/>
            <person name="Ciobanu D."/>
            <person name="Clum A."/>
            <person name="Salamov A."/>
            <person name="Andreopoulos B."/>
            <person name="Cheng J.F."/>
            <person name="Woyke T."/>
            <person name="Pelin A."/>
            <person name="Henrissat B."/>
            <person name="Reynolds N.K."/>
            <person name="Benny G.L."/>
            <person name="Smith M.E."/>
            <person name="James T.Y."/>
            <person name="Grigoriev I.V."/>
        </authorList>
    </citation>
    <scope>NUCLEOTIDE SEQUENCE [LARGE SCALE GENOMIC DNA]</scope>
    <source>
        <strain evidence="8">Benny S71-1</strain>
    </source>
</reference>
<gene>
    <name evidence="7" type="ORF">SYNPS1DRAFT_33285</name>
</gene>
<dbReference type="FunFam" id="3.40.50.720:FF:000084">
    <property type="entry name" value="Short-chain dehydrogenase reductase"/>
    <property type="match status" value="1"/>
</dbReference>
<evidence type="ECO:0000256" key="5">
    <source>
        <dbReference type="ARBA" id="ARBA00048340"/>
    </source>
</evidence>
<evidence type="ECO:0000256" key="2">
    <source>
        <dbReference type="ARBA" id="ARBA00023002"/>
    </source>
</evidence>
<dbReference type="AlphaFoldDB" id="A0A4P9YW41"/>
<dbReference type="OrthoDB" id="2136131at2759"/>
<keyword evidence="2" id="KW-0560">Oxidoreductase</keyword>
<dbReference type="GO" id="GO:0009062">
    <property type="term" value="P:fatty acid catabolic process"/>
    <property type="evidence" value="ECO:0007669"/>
    <property type="project" value="InterPro"/>
</dbReference>
<name>A0A4P9YW41_9FUNG</name>
<dbReference type="GO" id="GO:0005777">
    <property type="term" value="C:peroxisome"/>
    <property type="evidence" value="ECO:0007669"/>
    <property type="project" value="TreeGrafter"/>
</dbReference>
<accession>A0A4P9YW41</accession>
<dbReference type="EMBL" id="KZ990473">
    <property type="protein sequence ID" value="RKP24058.1"/>
    <property type="molecule type" value="Genomic_DNA"/>
</dbReference>
<comment type="catalytic activity">
    <reaction evidence="5">
        <text>a (2E,4Z)-dienoyl-CoA + NADPH + H(+) = a 4,5-saturated-(3E)-enoyl-CoA + NADP(+)</text>
        <dbReference type="Rhea" id="RHEA:61892"/>
        <dbReference type="ChEBI" id="CHEBI:15378"/>
        <dbReference type="ChEBI" id="CHEBI:57783"/>
        <dbReference type="ChEBI" id="CHEBI:58349"/>
        <dbReference type="ChEBI" id="CHEBI:85099"/>
        <dbReference type="ChEBI" id="CHEBI:85493"/>
        <dbReference type="EC" id="1.3.1.124"/>
    </reaction>
</comment>
<protein>
    <recommendedName>
        <fullName evidence="3">2,4-dienoyl-CoA reductase [(3E)-enoyl-CoA-producing]</fullName>
        <ecNumber evidence="3">1.3.1.124</ecNumber>
    </recommendedName>
</protein>
<proteinExistence type="predicted"/>
<dbReference type="InterPro" id="IPR045017">
    <property type="entry name" value="DECR2-like"/>
</dbReference>
<dbReference type="PRINTS" id="PR00080">
    <property type="entry name" value="SDRFAMILY"/>
</dbReference>
<keyword evidence="8" id="KW-1185">Reference proteome</keyword>
<dbReference type="Gene3D" id="3.40.50.720">
    <property type="entry name" value="NAD(P)-binding Rossmann-like Domain"/>
    <property type="match status" value="1"/>
</dbReference>
<dbReference type="GO" id="GO:0008670">
    <property type="term" value="F:2,4-dienoyl-CoA reductase (NADPH) activity"/>
    <property type="evidence" value="ECO:0007669"/>
    <property type="project" value="InterPro"/>
</dbReference>